<name>A0A1F5WE06_9BACT</name>
<dbReference type="Gene3D" id="3.40.50.10400">
    <property type="entry name" value="Hypothetical protein PA1492"/>
    <property type="match status" value="1"/>
</dbReference>
<dbReference type="Proteomes" id="UP000178406">
    <property type="component" value="Unassembled WGS sequence"/>
</dbReference>
<organism evidence="1 2">
    <name type="scientific">Candidatus Giovannonibacteria bacterium RIFCSPHIGHO2_02_FULL_46_20</name>
    <dbReference type="NCBI Taxonomy" id="1798338"/>
    <lineage>
        <taxon>Bacteria</taxon>
        <taxon>Candidatus Giovannoniibacteriota</taxon>
    </lineage>
</organism>
<evidence type="ECO:0000313" key="2">
    <source>
        <dbReference type="Proteomes" id="UP000178406"/>
    </source>
</evidence>
<protein>
    <recommendedName>
        <fullName evidence="3">DUF1937 domain-containing protein</fullName>
    </recommendedName>
</protein>
<gene>
    <name evidence="1" type="ORF">A3J56_00425</name>
</gene>
<comment type="caution">
    <text evidence="1">The sequence shown here is derived from an EMBL/GenBank/DDBJ whole genome shotgun (WGS) entry which is preliminary data.</text>
</comment>
<dbReference type="AlphaFoldDB" id="A0A1F5WE06"/>
<proteinExistence type="predicted"/>
<evidence type="ECO:0008006" key="3">
    <source>
        <dbReference type="Google" id="ProtNLM"/>
    </source>
</evidence>
<reference evidence="1 2" key="1">
    <citation type="journal article" date="2016" name="Nat. Commun.">
        <title>Thousands of microbial genomes shed light on interconnected biogeochemical processes in an aquifer system.</title>
        <authorList>
            <person name="Anantharaman K."/>
            <person name="Brown C.T."/>
            <person name="Hug L.A."/>
            <person name="Sharon I."/>
            <person name="Castelle C.J."/>
            <person name="Probst A.J."/>
            <person name="Thomas B.C."/>
            <person name="Singh A."/>
            <person name="Wilkins M.J."/>
            <person name="Karaoz U."/>
            <person name="Brodie E.L."/>
            <person name="Williams K.H."/>
            <person name="Hubbard S.S."/>
            <person name="Banfield J.F."/>
        </authorList>
    </citation>
    <scope>NUCLEOTIDE SEQUENCE [LARGE SCALE GENOMIC DNA]</scope>
</reference>
<dbReference type="EMBL" id="MFHQ01000035">
    <property type="protein sequence ID" value="OGF73833.1"/>
    <property type="molecule type" value="Genomic_DNA"/>
</dbReference>
<sequence>MLIVGIIGPYFSGGNRRLIDHNIANAQYVGIQIANHFRESRTVGFFIPHTHTAHFEVLAQAPETFYHILDDTIYDKACDGYVLLPGWQESSGSRRDYERAAHRTKPVIFELKSYEESDVQKLLHGLEQWAINLANTINYQYP</sequence>
<accession>A0A1F5WE06</accession>
<dbReference type="STRING" id="1798338.A3J56_00425"/>
<evidence type="ECO:0000313" key="1">
    <source>
        <dbReference type="EMBL" id="OGF73833.1"/>
    </source>
</evidence>